<evidence type="ECO:0000259" key="2">
    <source>
        <dbReference type="Pfam" id="PF04892"/>
    </source>
</evidence>
<keyword evidence="1" id="KW-0812">Transmembrane</keyword>
<reference evidence="3" key="1">
    <citation type="submission" date="2017-09" db="EMBL/GenBank/DDBJ databases">
        <title>Complete Genome Sequence of ansamitocin-producing Bacterium Actinosynnema pretiosum X47.</title>
        <authorList>
            <person name="Cao G."/>
            <person name="Zong G."/>
            <person name="Zhong C."/>
            <person name="Fu J."/>
        </authorList>
    </citation>
    <scope>NUCLEOTIDE SEQUENCE [LARGE SCALE GENOMIC DNA]</scope>
    <source>
        <strain evidence="3">X47</strain>
    </source>
</reference>
<evidence type="ECO:0000313" key="4">
    <source>
        <dbReference type="Proteomes" id="UP000218505"/>
    </source>
</evidence>
<dbReference type="Proteomes" id="UP000218505">
    <property type="component" value="Chromosome"/>
</dbReference>
<feature type="transmembrane region" description="Helical" evidence="1">
    <location>
        <begin position="55"/>
        <end position="72"/>
    </location>
</feature>
<organism evidence="3 4">
    <name type="scientific">Actinosynnema pretiosum</name>
    <dbReference type="NCBI Taxonomy" id="42197"/>
    <lineage>
        <taxon>Bacteria</taxon>
        <taxon>Bacillati</taxon>
        <taxon>Actinomycetota</taxon>
        <taxon>Actinomycetes</taxon>
        <taxon>Pseudonocardiales</taxon>
        <taxon>Pseudonocardiaceae</taxon>
        <taxon>Actinosynnema</taxon>
    </lineage>
</organism>
<keyword evidence="1" id="KW-1133">Transmembrane helix</keyword>
<feature type="transmembrane region" description="Helical" evidence="1">
    <location>
        <begin position="84"/>
        <end position="102"/>
    </location>
</feature>
<dbReference type="PANTHER" id="PTHR36834">
    <property type="entry name" value="MEMBRANE PROTEIN-RELATED"/>
    <property type="match status" value="1"/>
</dbReference>
<keyword evidence="1" id="KW-0472">Membrane</keyword>
<protein>
    <submittedName>
        <fullName evidence="3">VanZ family protein</fullName>
    </submittedName>
</protein>
<dbReference type="InterPro" id="IPR006976">
    <property type="entry name" value="VanZ-like"/>
</dbReference>
<sequence>MPGTPRTRGIVLTTAAVLVLAAVLLALRRPLMMSAPACAAGRWHGCLDTENGVVLVALVGAPVAVLAAWGLARLRGAGSWRASVAEVGLVYGTVPWLWITLMPGERAGEVPGRLSLVPLADLLEMGPLGVLGNLLVFAALGFFAPVRFPALASAPRVLALGAVCSLLVETAQCAFRLDRVSSVDDVLLNATGAALAALASRRWWARSPRRAAARP</sequence>
<feature type="transmembrane region" description="Helical" evidence="1">
    <location>
        <begin position="122"/>
        <end position="145"/>
    </location>
</feature>
<feature type="domain" description="VanZ-like" evidence="2">
    <location>
        <begin position="96"/>
        <end position="199"/>
    </location>
</feature>
<keyword evidence="4" id="KW-1185">Reference proteome</keyword>
<dbReference type="EMBL" id="CP023445">
    <property type="protein sequence ID" value="ATE55706.1"/>
    <property type="molecule type" value="Genomic_DNA"/>
</dbReference>
<proteinExistence type="predicted"/>
<dbReference type="InterPro" id="IPR053150">
    <property type="entry name" value="Teicoplanin_resist-assoc"/>
</dbReference>
<name>A0A290Z9P1_9PSEU</name>
<evidence type="ECO:0000313" key="3">
    <source>
        <dbReference type="EMBL" id="ATE55706.1"/>
    </source>
</evidence>
<dbReference type="KEGG" id="apre:CNX65_22450"/>
<dbReference type="Pfam" id="PF04892">
    <property type="entry name" value="VanZ"/>
    <property type="match status" value="1"/>
</dbReference>
<dbReference type="AlphaFoldDB" id="A0A290Z9P1"/>
<evidence type="ECO:0000256" key="1">
    <source>
        <dbReference type="SAM" id="Phobius"/>
    </source>
</evidence>
<gene>
    <name evidence="3" type="ORF">CNX65_22450</name>
</gene>
<dbReference type="PANTHER" id="PTHR36834:SF1">
    <property type="entry name" value="INTEGRAL MEMBRANE PROTEIN"/>
    <property type="match status" value="1"/>
</dbReference>
<dbReference type="RefSeq" id="WP_096495537.1">
    <property type="nucleotide sequence ID" value="NZ_CP023445.1"/>
</dbReference>
<accession>A0A290Z9P1</accession>